<dbReference type="Pfam" id="PF10976">
    <property type="entry name" value="DUF2790"/>
    <property type="match status" value="1"/>
</dbReference>
<dbReference type="Proteomes" id="UP000628086">
    <property type="component" value="Unassembled WGS sequence"/>
</dbReference>
<keyword evidence="3" id="KW-1185">Reference proteome</keyword>
<reference evidence="2 3" key="1">
    <citation type="journal article" date="2020" name="Microorganisms">
        <title>Reliable Identification of Environmental Pseudomonas Isolates Using the rpoD Gene.</title>
        <authorList>
            <consortium name="The Broad Institute Genome Sequencing Platform"/>
            <person name="Girard L."/>
            <person name="Lood C."/>
            <person name="Rokni-Zadeh H."/>
            <person name="van Noort V."/>
            <person name="Lavigne R."/>
            <person name="De Mot R."/>
        </authorList>
    </citation>
    <scope>NUCLEOTIDE SEQUENCE [LARGE SCALE GENOMIC DNA]</scope>
    <source>
        <strain evidence="2 3">RW7P2</strain>
    </source>
</reference>
<gene>
    <name evidence="2" type="ORF">HU747_22180</name>
</gene>
<dbReference type="EMBL" id="JABWRS010000022">
    <property type="protein sequence ID" value="MBC3478302.1"/>
    <property type="molecule type" value="Genomic_DNA"/>
</dbReference>
<feature type="signal peptide" evidence="1">
    <location>
        <begin position="1"/>
        <end position="22"/>
    </location>
</feature>
<evidence type="ECO:0000313" key="2">
    <source>
        <dbReference type="EMBL" id="MBC3478302.1"/>
    </source>
</evidence>
<proteinExistence type="predicted"/>
<accession>A0ABR6VCW0</accession>
<organism evidence="2 3">
    <name type="scientific">Pseudomonas taiwanensis</name>
    <dbReference type="NCBI Taxonomy" id="470150"/>
    <lineage>
        <taxon>Bacteria</taxon>
        <taxon>Pseudomonadati</taxon>
        <taxon>Pseudomonadota</taxon>
        <taxon>Gammaproteobacteria</taxon>
        <taxon>Pseudomonadales</taxon>
        <taxon>Pseudomonadaceae</taxon>
        <taxon>Pseudomonas</taxon>
    </lineage>
</organism>
<keyword evidence="1" id="KW-0732">Signal</keyword>
<comment type="caution">
    <text evidence="2">The sequence shown here is derived from an EMBL/GenBank/DDBJ whole genome shotgun (WGS) entry which is preliminary data.</text>
</comment>
<protein>
    <submittedName>
        <fullName evidence="2">DUF2790 domain-containing protein</fullName>
    </submittedName>
</protein>
<name>A0ABR6VCW0_9PSED</name>
<dbReference type="InterPro" id="IPR021245">
    <property type="entry name" value="DUF2790"/>
</dbReference>
<dbReference type="RefSeq" id="WP_186599091.1">
    <property type="nucleotide sequence ID" value="NZ_JABWRS010000022.1"/>
</dbReference>
<feature type="chain" id="PRO_5045320893" evidence="1">
    <location>
        <begin position="23"/>
        <end position="84"/>
    </location>
</feature>
<evidence type="ECO:0000313" key="3">
    <source>
        <dbReference type="Proteomes" id="UP000628086"/>
    </source>
</evidence>
<sequence>MTLSKALTAATFALVTSTGAFAQSVETTPYHYGKALDIAQVIAVQTPANAQGHTTTATLTYRDSNGQVRSLSYSQPNTNLANQN</sequence>
<evidence type="ECO:0000256" key="1">
    <source>
        <dbReference type="SAM" id="SignalP"/>
    </source>
</evidence>
<dbReference type="Gene3D" id="2.30.140.50">
    <property type="entry name" value="Protein of unknown function DUF2790"/>
    <property type="match status" value="1"/>
</dbReference>